<dbReference type="PANTHER" id="PTHR32014:SF3">
    <property type="entry name" value="BCL2-MODIFYING FACTOR 2"/>
    <property type="match status" value="1"/>
</dbReference>
<dbReference type="GO" id="GO:0043065">
    <property type="term" value="P:positive regulation of apoptotic process"/>
    <property type="evidence" value="ECO:0007669"/>
    <property type="project" value="TreeGrafter"/>
</dbReference>
<organism evidence="2 3">
    <name type="scientific">Anabas testudineus</name>
    <name type="common">Climbing perch</name>
    <name type="synonym">Anthias testudineus</name>
    <dbReference type="NCBI Taxonomy" id="64144"/>
    <lineage>
        <taxon>Eukaryota</taxon>
        <taxon>Metazoa</taxon>
        <taxon>Chordata</taxon>
        <taxon>Craniata</taxon>
        <taxon>Vertebrata</taxon>
        <taxon>Euteleostomi</taxon>
        <taxon>Actinopterygii</taxon>
        <taxon>Neopterygii</taxon>
        <taxon>Teleostei</taxon>
        <taxon>Neoteleostei</taxon>
        <taxon>Acanthomorphata</taxon>
        <taxon>Anabantaria</taxon>
        <taxon>Anabantiformes</taxon>
        <taxon>Anabantoidei</taxon>
        <taxon>Anabantidae</taxon>
        <taxon>Anabas</taxon>
    </lineage>
</organism>
<dbReference type="AlphaFoldDB" id="A0A3Q1HMF6"/>
<evidence type="ECO:0000313" key="3">
    <source>
        <dbReference type="Proteomes" id="UP000265040"/>
    </source>
</evidence>
<dbReference type="STRING" id="64144.ENSATEP00000008539"/>
<reference evidence="2" key="1">
    <citation type="submission" date="2021-04" db="EMBL/GenBank/DDBJ databases">
        <authorList>
            <consortium name="Wellcome Sanger Institute Data Sharing"/>
        </authorList>
    </citation>
    <scope>NUCLEOTIDE SEQUENCE [LARGE SCALE GENOMIC DNA]</scope>
</reference>
<evidence type="ECO:0000313" key="2">
    <source>
        <dbReference type="Ensembl" id="ENSATEP00000008539.2"/>
    </source>
</evidence>
<feature type="region of interest" description="Disordered" evidence="1">
    <location>
        <begin position="44"/>
        <end position="81"/>
    </location>
</feature>
<feature type="compositionally biased region" description="Basic and acidic residues" evidence="1">
    <location>
        <begin position="56"/>
        <end position="76"/>
    </location>
</feature>
<name>A0A3Q1HMF6_ANATE</name>
<dbReference type="OrthoDB" id="9934797at2759"/>
<dbReference type="PANTHER" id="PTHR32014">
    <property type="entry name" value="BCL-2-MODIFYING FACTOR"/>
    <property type="match status" value="1"/>
</dbReference>
<proteinExistence type="predicted"/>
<reference evidence="2" key="2">
    <citation type="submission" date="2025-08" db="UniProtKB">
        <authorList>
            <consortium name="Ensembl"/>
        </authorList>
    </citation>
    <scope>IDENTIFICATION</scope>
</reference>
<dbReference type="InParanoid" id="A0A3Q1HMF6"/>
<protein>
    <submittedName>
        <fullName evidence="2">Uncharacterized protein</fullName>
    </submittedName>
</protein>
<dbReference type="InterPro" id="IPR028192">
    <property type="entry name" value="BMF"/>
</dbReference>
<sequence>MDDEEEDMSRPISQHWGTPFRDVKYEDLPTQISAGQALAGITARQPHIPFHGKKGLHVEPARHREDDDRMAQRPEDQAGVSVEVQIGRKLREIGDKFQQDHLELVSLTPNWVCHNPHWIKIPCAAIQPLSWPHSRQNPKSLITHDLESHMRY</sequence>
<keyword evidence="3" id="KW-1185">Reference proteome</keyword>
<dbReference type="Proteomes" id="UP000265040">
    <property type="component" value="Chromosome 24"/>
</dbReference>
<accession>A0A3Q1HMF6</accession>
<reference evidence="2" key="3">
    <citation type="submission" date="2025-09" db="UniProtKB">
        <authorList>
            <consortium name="Ensembl"/>
        </authorList>
    </citation>
    <scope>IDENTIFICATION</scope>
</reference>
<dbReference type="Ensembl" id="ENSATET00000008689.2">
    <property type="protein sequence ID" value="ENSATEP00000008539.2"/>
    <property type="gene ID" value="ENSATEG00000005992.2"/>
</dbReference>
<feature type="region of interest" description="Disordered" evidence="1">
    <location>
        <begin position="1"/>
        <end position="20"/>
    </location>
</feature>
<evidence type="ECO:0000256" key="1">
    <source>
        <dbReference type="SAM" id="MobiDB-lite"/>
    </source>
</evidence>
<dbReference type="GeneTree" id="ENSGT00940000173326"/>
<dbReference type="GO" id="GO:0006915">
    <property type="term" value="P:apoptotic process"/>
    <property type="evidence" value="ECO:0007669"/>
    <property type="project" value="InterPro"/>
</dbReference>
<dbReference type="Pfam" id="PF15185">
    <property type="entry name" value="BMF"/>
    <property type="match status" value="1"/>
</dbReference>
<dbReference type="GO" id="GO:0016459">
    <property type="term" value="C:myosin complex"/>
    <property type="evidence" value="ECO:0007669"/>
    <property type="project" value="TreeGrafter"/>
</dbReference>
<dbReference type="GO" id="GO:0010507">
    <property type="term" value="P:negative regulation of autophagy"/>
    <property type="evidence" value="ECO:0007669"/>
    <property type="project" value="TreeGrafter"/>
</dbReference>